<dbReference type="RefSeq" id="XP_014153786.1">
    <property type="nucleotide sequence ID" value="XM_014298311.1"/>
</dbReference>
<evidence type="ECO:0000259" key="2">
    <source>
        <dbReference type="SMART" id="SM00849"/>
    </source>
</evidence>
<dbReference type="eggNOG" id="ENOG502QR1X">
    <property type="taxonomic scope" value="Eukaryota"/>
</dbReference>
<evidence type="ECO:0000256" key="1">
    <source>
        <dbReference type="ARBA" id="ARBA00022801"/>
    </source>
</evidence>
<accession>A0A0L0FT60</accession>
<organism evidence="3 4">
    <name type="scientific">Sphaeroforma arctica JP610</name>
    <dbReference type="NCBI Taxonomy" id="667725"/>
    <lineage>
        <taxon>Eukaryota</taxon>
        <taxon>Ichthyosporea</taxon>
        <taxon>Ichthyophonida</taxon>
        <taxon>Sphaeroforma</taxon>
    </lineage>
</organism>
<dbReference type="PANTHER" id="PTHR43546:SF3">
    <property type="entry name" value="UPF0173 METAL-DEPENDENT HYDROLASE MJ1163"/>
    <property type="match status" value="1"/>
</dbReference>
<dbReference type="Pfam" id="PF12706">
    <property type="entry name" value="Lactamase_B_2"/>
    <property type="match status" value="1"/>
</dbReference>
<dbReference type="InterPro" id="IPR050114">
    <property type="entry name" value="UPF0173_UPF0282_UlaG_hydrolase"/>
</dbReference>
<dbReference type="EMBL" id="KQ242229">
    <property type="protein sequence ID" value="KNC79884.1"/>
    <property type="molecule type" value="Genomic_DNA"/>
</dbReference>
<dbReference type="GeneID" id="25908242"/>
<feature type="domain" description="Metallo-beta-lactamase" evidence="2">
    <location>
        <begin position="12"/>
        <end position="204"/>
    </location>
</feature>
<proteinExistence type="inferred from homology"/>
<dbReference type="NCBIfam" id="NF001911">
    <property type="entry name" value="PRK00685.1"/>
    <property type="match status" value="1"/>
</dbReference>
<dbReference type="GO" id="GO:0016787">
    <property type="term" value="F:hydrolase activity"/>
    <property type="evidence" value="ECO:0007669"/>
    <property type="project" value="UniProtKB-KW"/>
</dbReference>
<keyword evidence="4" id="KW-1185">Reference proteome</keyword>
<dbReference type="AlphaFoldDB" id="A0A0L0FT60"/>
<keyword evidence="1" id="KW-0378">Hydrolase</keyword>
<reference evidence="3 4" key="1">
    <citation type="submission" date="2011-02" db="EMBL/GenBank/DDBJ databases">
        <title>The Genome Sequence of Sphaeroforma arctica JP610.</title>
        <authorList>
            <consortium name="The Broad Institute Genome Sequencing Platform"/>
            <person name="Russ C."/>
            <person name="Cuomo C."/>
            <person name="Young S.K."/>
            <person name="Zeng Q."/>
            <person name="Gargeya S."/>
            <person name="Alvarado L."/>
            <person name="Berlin A."/>
            <person name="Chapman S.B."/>
            <person name="Chen Z."/>
            <person name="Freedman E."/>
            <person name="Gellesch M."/>
            <person name="Goldberg J."/>
            <person name="Griggs A."/>
            <person name="Gujja S."/>
            <person name="Heilman E."/>
            <person name="Heiman D."/>
            <person name="Howarth C."/>
            <person name="Mehta T."/>
            <person name="Neiman D."/>
            <person name="Pearson M."/>
            <person name="Roberts A."/>
            <person name="Saif S."/>
            <person name="Shea T."/>
            <person name="Shenoy N."/>
            <person name="Sisk P."/>
            <person name="Stolte C."/>
            <person name="Sykes S."/>
            <person name="White J."/>
            <person name="Yandava C."/>
            <person name="Burger G."/>
            <person name="Gray M.W."/>
            <person name="Holland P.W.H."/>
            <person name="King N."/>
            <person name="Lang F.B.F."/>
            <person name="Roger A.J."/>
            <person name="Ruiz-Trillo I."/>
            <person name="Haas B."/>
            <person name="Nusbaum C."/>
            <person name="Birren B."/>
        </authorList>
    </citation>
    <scope>NUCLEOTIDE SEQUENCE [LARGE SCALE GENOMIC DNA]</scope>
    <source>
        <strain evidence="3 4">JP610</strain>
    </source>
</reference>
<name>A0A0L0FT60_9EUKA</name>
<dbReference type="InterPro" id="IPR001279">
    <property type="entry name" value="Metallo-B-lactamas"/>
</dbReference>
<gene>
    <name evidence="3" type="ORF">SARC_07738</name>
</gene>
<dbReference type="SUPFAM" id="SSF56281">
    <property type="entry name" value="Metallo-hydrolase/oxidoreductase"/>
    <property type="match status" value="1"/>
</dbReference>
<dbReference type="SMART" id="SM00849">
    <property type="entry name" value="Lactamase_B"/>
    <property type="match status" value="1"/>
</dbReference>
<evidence type="ECO:0000313" key="3">
    <source>
        <dbReference type="EMBL" id="KNC79884.1"/>
    </source>
</evidence>
<sequence length="253" mass="26696">MSNSDVTIQFLGHAAFSISVKGFVILIDPWLNNPKAPEGAIDTLTKVDVILISHGHFDHVGDAAMLAKKFKAQVYCIHEVSFYLKGEGVADEQIVGMNIGGTADLGNGCQATMTQAVHSGGCGSEHPLQVGGAAAGWVVHLPNGHRIYHSGDTDVFGDMKVISDLYSPDVALLSIGDHYTMGPRGAAYAINNLLKSVNIVVPMHFGTFPLLAGTPAELKKLVTSKTVNVCELKPGETLDLPGRSVGEALSALH</sequence>
<dbReference type="InterPro" id="IPR022877">
    <property type="entry name" value="UPF0173"/>
</dbReference>
<dbReference type="OrthoDB" id="17458at2759"/>
<dbReference type="Proteomes" id="UP000054560">
    <property type="component" value="Unassembled WGS sequence"/>
</dbReference>
<protein>
    <recommendedName>
        <fullName evidence="2">Metallo-beta-lactamase domain-containing protein</fullName>
    </recommendedName>
</protein>
<dbReference type="Gene3D" id="3.60.15.10">
    <property type="entry name" value="Ribonuclease Z/Hydroxyacylglutathione hydrolase-like"/>
    <property type="match status" value="1"/>
</dbReference>
<dbReference type="InterPro" id="IPR036866">
    <property type="entry name" value="RibonucZ/Hydroxyglut_hydro"/>
</dbReference>
<evidence type="ECO:0000313" key="4">
    <source>
        <dbReference type="Proteomes" id="UP000054560"/>
    </source>
</evidence>
<dbReference type="PANTHER" id="PTHR43546">
    <property type="entry name" value="UPF0173 METAL-DEPENDENT HYDROLASE MJ1163-RELATED"/>
    <property type="match status" value="1"/>
</dbReference>
<dbReference type="HAMAP" id="MF_00457">
    <property type="entry name" value="UPF0173"/>
    <property type="match status" value="1"/>
</dbReference>